<dbReference type="GO" id="GO:0004359">
    <property type="term" value="F:glutaminase activity"/>
    <property type="evidence" value="ECO:0007669"/>
    <property type="project" value="RHEA"/>
</dbReference>
<dbReference type="GO" id="GO:0044205">
    <property type="term" value="P:'de novo' UMP biosynthetic process"/>
    <property type="evidence" value="ECO:0007669"/>
    <property type="project" value="UniProtKB-UniRule"/>
</dbReference>
<feature type="binding site" evidence="10">
    <location>
        <position position="293"/>
    </location>
    <ligand>
        <name>L-glutamine</name>
        <dbReference type="ChEBI" id="CHEBI:58359"/>
    </ligand>
</feature>
<dbReference type="PROSITE" id="PS51273">
    <property type="entry name" value="GATASE_TYPE_1"/>
    <property type="match status" value="1"/>
</dbReference>
<dbReference type="InterPro" id="IPR050472">
    <property type="entry name" value="Anth_synth/Amidotransfase"/>
</dbReference>
<comment type="similarity">
    <text evidence="2 10">Belongs to the CarA family.</text>
</comment>
<dbReference type="EC" id="6.3.5.5" evidence="10"/>
<feature type="binding site" evidence="10">
    <location>
        <position position="221"/>
    </location>
    <ligand>
        <name>L-glutamine</name>
        <dbReference type="ChEBI" id="CHEBI:58359"/>
    </ligand>
</feature>
<gene>
    <name evidence="10" type="primary">carA</name>
    <name evidence="12" type="ORF">AKJ58_01715</name>
</gene>
<dbReference type="InterPro" id="IPR006274">
    <property type="entry name" value="CarbamoylP_synth_ssu"/>
</dbReference>
<reference evidence="12 13" key="1">
    <citation type="journal article" date="2016" name="Sci. Rep.">
        <title>Metabolic traits of an uncultured archaeal lineage -MSBL1- from brine pools of the Red Sea.</title>
        <authorList>
            <person name="Mwirichia R."/>
            <person name="Alam I."/>
            <person name="Rashid M."/>
            <person name="Vinu M."/>
            <person name="Ba-Alawi W."/>
            <person name="Anthony Kamau A."/>
            <person name="Kamanda Ngugi D."/>
            <person name="Goker M."/>
            <person name="Klenk H.P."/>
            <person name="Bajic V."/>
            <person name="Stingl U."/>
        </authorList>
    </citation>
    <scope>NUCLEOTIDE SEQUENCE [LARGE SCALE GENOMIC DNA]</scope>
    <source>
        <strain evidence="12">SCGC-AAA385D11</strain>
    </source>
</reference>
<dbReference type="PRINTS" id="PR00096">
    <property type="entry name" value="GATASE"/>
</dbReference>
<keyword evidence="6 10" id="KW-0067">ATP-binding</keyword>
<comment type="function">
    <text evidence="10">Small subunit of the glutamine-dependent carbamoyl phosphate synthetase (CPSase). CPSase catalyzes the formation of carbamoyl phosphate from the ammonia moiety of glutamine, carbonate, and phosphate donated by ATP, constituting the first step of 2 biosynthetic pathways, one leading to arginine and/or urea and the other to pyrimidine nucleotides. The small subunit (glutamine amidotransferase) binds and cleaves glutamine to supply the large subunit with the substrate ammonia.</text>
</comment>
<accession>A0A133VN12</accession>
<dbReference type="PRINTS" id="PR00099">
    <property type="entry name" value="CPSGATASE"/>
</dbReference>
<evidence type="ECO:0000256" key="1">
    <source>
        <dbReference type="ARBA" id="ARBA00005077"/>
    </source>
</evidence>
<dbReference type="Gene3D" id="3.40.50.880">
    <property type="match status" value="1"/>
</dbReference>
<feature type="active site" evidence="10">
    <location>
        <position position="333"/>
    </location>
</feature>
<evidence type="ECO:0000256" key="9">
    <source>
        <dbReference type="ARBA" id="ARBA00048816"/>
    </source>
</evidence>
<dbReference type="InterPro" id="IPR017926">
    <property type="entry name" value="GATASE"/>
</dbReference>
<dbReference type="SUPFAM" id="SSF52021">
    <property type="entry name" value="Carbamoyl phosphate synthetase, small subunit N-terminal domain"/>
    <property type="match status" value="1"/>
</dbReference>
<evidence type="ECO:0000256" key="7">
    <source>
        <dbReference type="ARBA" id="ARBA00022962"/>
    </source>
</evidence>
<keyword evidence="3 10" id="KW-0055">Arginine biosynthesis</keyword>
<dbReference type="NCBIfam" id="NF009475">
    <property type="entry name" value="PRK12838.1"/>
    <property type="match status" value="1"/>
</dbReference>
<feature type="active site" evidence="10">
    <location>
        <position position="335"/>
    </location>
</feature>
<dbReference type="GO" id="GO:0006526">
    <property type="term" value="P:L-arginine biosynthetic process"/>
    <property type="evidence" value="ECO:0007669"/>
    <property type="project" value="UniProtKB-UniRule"/>
</dbReference>
<comment type="caution">
    <text evidence="12">The sequence shown here is derived from an EMBL/GenBank/DDBJ whole genome shotgun (WGS) entry which is preliminary data.</text>
</comment>
<feature type="binding site" evidence="10">
    <location>
        <position position="223"/>
    </location>
    <ligand>
        <name>L-glutamine</name>
        <dbReference type="ChEBI" id="CHEBI:58359"/>
    </ligand>
</feature>
<dbReference type="UniPathway" id="UPA00068">
    <property type="reaction ID" value="UER00171"/>
</dbReference>
<dbReference type="PATRIC" id="fig|1698286.3.peg.279"/>
<proteinExistence type="inferred from homology"/>
<evidence type="ECO:0000256" key="5">
    <source>
        <dbReference type="ARBA" id="ARBA00022741"/>
    </source>
</evidence>
<feature type="binding site" evidence="10">
    <location>
        <position position="292"/>
    </location>
    <ligand>
        <name>L-glutamine</name>
        <dbReference type="ChEBI" id="CHEBI:58359"/>
    </ligand>
</feature>
<evidence type="ECO:0000256" key="3">
    <source>
        <dbReference type="ARBA" id="ARBA00022571"/>
    </source>
</evidence>
<keyword evidence="13" id="KW-1185">Reference proteome</keyword>
<name>A0A133VN12_9EURY</name>
<dbReference type="PRINTS" id="PR00097">
    <property type="entry name" value="ANTSNTHASEII"/>
</dbReference>
<dbReference type="Pfam" id="PF00117">
    <property type="entry name" value="GATase"/>
    <property type="match status" value="1"/>
</dbReference>
<dbReference type="SUPFAM" id="SSF52317">
    <property type="entry name" value="Class I glutamine amidotransferase-like"/>
    <property type="match status" value="1"/>
</dbReference>
<dbReference type="EMBL" id="LHYK01000034">
    <property type="protein sequence ID" value="KXB07807.1"/>
    <property type="molecule type" value="Genomic_DNA"/>
</dbReference>
<dbReference type="PANTHER" id="PTHR43418:SF7">
    <property type="entry name" value="CARBAMOYL-PHOSPHATE SYNTHASE SMALL CHAIN"/>
    <property type="match status" value="1"/>
</dbReference>
<dbReference type="PANTHER" id="PTHR43418">
    <property type="entry name" value="MULTIFUNCTIONAL TRYPTOPHAN BIOSYNTHESIS PROTEIN-RELATED"/>
    <property type="match status" value="1"/>
</dbReference>
<comment type="catalytic activity">
    <reaction evidence="9 10">
        <text>hydrogencarbonate + L-glutamine + 2 ATP + H2O = carbamoyl phosphate + L-glutamate + 2 ADP + phosphate + 2 H(+)</text>
        <dbReference type="Rhea" id="RHEA:18633"/>
        <dbReference type="ChEBI" id="CHEBI:15377"/>
        <dbReference type="ChEBI" id="CHEBI:15378"/>
        <dbReference type="ChEBI" id="CHEBI:17544"/>
        <dbReference type="ChEBI" id="CHEBI:29985"/>
        <dbReference type="ChEBI" id="CHEBI:30616"/>
        <dbReference type="ChEBI" id="CHEBI:43474"/>
        <dbReference type="ChEBI" id="CHEBI:58228"/>
        <dbReference type="ChEBI" id="CHEBI:58359"/>
        <dbReference type="ChEBI" id="CHEBI:456216"/>
        <dbReference type="EC" id="6.3.5.5"/>
    </reaction>
</comment>
<organism evidence="12 13">
    <name type="scientific">candidate division MSBL1 archaeon SCGC-AAA385D11</name>
    <dbReference type="NCBI Taxonomy" id="1698286"/>
    <lineage>
        <taxon>Archaea</taxon>
        <taxon>Methanobacteriati</taxon>
        <taxon>Methanobacteriota</taxon>
        <taxon>candidate division MSBL1</taxon>
    </lineage>
</organism>
<keyword evidence="4 10" id="KW-0436">Ligase</keyword>
<keyword evidence="5 10" id="KW-0547">Nucleotide-binding</keyword>
<evidence type="ECO:0000313" key="12">
    <source>
        <dbReference type="EMBL" id="KXB07807.1"/>
    </source>
</evidence>
<dbReference type="InterPro" id="IPR029062">
    <property type="entry name" value="Class_I_gatase-like"/>
</dbReference>
<dbReference type="GO" id="GO:0005524">
    <property type="term" value="F:ATP binding"/>
    <property type="evidence" value="ECO:0007669"/>
    <property type="project" value="UniProtKB-UniRule"/>
</dbReference>
<feature type="binding site" evidence="10">
    <location>
        <position position="45"/>
    </location>
    <ligand>
        <name>L-glutamine</name>
        <dbReference type="ChEBI" id="CHEBI:58359"/>
    </ligand>
</feature>
<evidence type="ECO:0000256" key="6">
    <source>
        <dbReference type="ARBA" id="ARBA00022840"/>
    </source>
</evidence>
<keyword evidence="7 10" id="KW-0315">Glutamine amidotransferase</keyword>
<feature type="region of interest" description="CPSase" evidence="10">
    <location>
        <begin position="1"/>
        <end position="172"/>
    </location>
</feature>
<evidence type="ECO:0000259" key="11">
    <source>
        <dbReference type="SMART" id="SM01097"/>
    </source>
</evidence>
<dbReference type="InterPro" id="IPR002474">
    <property type="entry name" value="CarbamoylP_synth_ssu_N"/>
</dbReference>
<keyword evidence="8 10" id="KW-0665">Pyrimidine biosynthesis</keyword>
<comment type="pathway">
    <text evidence="10">Pyrimidine metabolism; UMP biosynthesis via de novo pathway; (S)-dihydroorotate from bicarbonate: step 1/3.</text>
</comment>
<dbReference type="NCBIfam" id="TIGR01368">
    <property type="entry name" value="CPSaseIIsmall"/>
    <property type="match status" value="1"/>
</dbReference>
<dbReference type="GO" id="GO:0006207">
    <property type="term" value="P:'de novo' pyrimidine nucleobase biosynthetic process"/>
    <property type="evidence" value="ECO:0007669"/>
    <property type="project" value="InterPro"/>
</dbReference>
<dbReference type="InterPro" id="IPR035686">
    <property type="entry name" value="CPSase_GATase1"/>
</dbReference>
<comment type="pathway">
    <text evidence="1 10">Amino-acid biosynthesis; L-arginine biosynthesis; carbamoyl phosphate from bicarbonate: step 1/1.</text>
</comment>
<dbReference type="GO" id="GO:0006541">
    <property type="term" value="P:glutamine metabolic process"/>
    <property type="evidence" value="ECO:0007669"/>
    <property type="project" value="InterPro"/>
</dbReference>
<dbReference type="InterPro" id="IPR036480">
    <property type="entry name" value="CarbP_synth_ssu_N_sf"/>
</dbReference>
<feature type="binding site" evidence="10">
    <location>
        <position position="249"/>
    </location>
    <ligand>
        <name>L-glutamine</name>
        <dbReference type="ChEBI" id="CHEBI:58359"/>
    </ligand>
</feature>
<dbReference type="AlphaFoldDB" id="A0A133VN12"/>
<comment type="catalytic activity">
    <reaction evidence="10">
        <text>L-glutamine + H2O = L-glutamate + NH4(+)</text>
        <dbReference type="Rhea" id="RHEA:15889"/>
        <dbReference type="ChEBI" id="CHEBI:15377"/>
        <dbReference type="ChEBI" id="CHEBI:28938"/>
        <dbReference type="ChEBI" id="CHEBI:29985"/>
        <dbReference type="ChEBI" id="CHEBI:58359"/>
    </reaction>
</comment>
<feature type="binding site" evidence="10">
    <location>
        <position position="252"/>
    </location>
    <ligand>
        <name>L-glutamine</name>
        <dbReference type="ChEBI" id="CHEBI:58359"/>
    </ligand>
</feature>
<feature type="domain" description="Carbamoyl-phosphate synthase small subunit N-terminal" evidence="11">
    <location>
        <begin position="1"/>
        <end position="131"/>
    </location>
</feature>
<dbReference type="HAMAP" id="MF_01209">
    <property type="entry name" value="CPSase_S_chain"/>
    <property type="match status" value="1"/>
</dbReference>
<dbReference type="UniPathway" id="UPA00070">
    <property type="reaction ID" value="UER00115"/>
</dbReference>
<protein>
    <recommendedName>
        <fullName evidence="10">Carbamoyl phosphate synthase small chain</fullName>
        <ecNumber evidence="10">6.3.5.5</ecNumber>
    </recommendedName>
    <alternativeName>
        <fullName evidence="10">Carbamoyl phosphate synthetase glutamine chain</fullName>
    </alternativeName>
</protein>
<dbReference type="Pfam" id="PF00988">
    <property type="entry name" value="CPSase_sm_chain"/>
    <property type="match status" value="1"/>
</dbReference>
<evidence type="ECO:0000256" key="2">
    <source>
        <dbReference type="ARBA" id="ARBA00007800"/>
    </source>
</evidence>
<feature type="active site" description="Nucleophile" evidence="10">
    <location>
        <position position="248"/>
    </location>
</feature>
<evidence type="ECO:0000313" key="13">
    <source>
        <dbReference type="Proteomes" id="UP000070256"/>
    </source>
</evidence>
<dbReference type="CDD" id="cd01744">
    <property type="entry name" value="GATase1_CPSase"/>
    <property type="match status" value="1"/>
</dbReference>
<evidence type="ECO:0000256" key="4">
    <source>
        <dbReference type="ARBA" id="ARBA00022598"/>
    </source>
</evidence>
<comment type="subunit">
    <text evidence="10">Composed of two chains; the small (or glutamine) chain promotes the hydrolysis of glutamine to ammonia, which is used by the large (or ammonia) chain to synthesize carbamoyl phosphate. Tetramer of heterodimers (alpha,beta)4.</text>
</comment>
<evidence type="ECO:0000256" key="10">
    <source>
        <dbReference type="HAMAP-Rule" id="MF_01209"/>
    </source>
</evidence>
<evidence type="ECO:0000256" key="8">
    <source>
        <dbReference type="ARBA" id="ARBA00022975"/>
    </source>
</evidence>
<dbReference type="Gene3D" id="3.50.30.20">
    <property type="entry name" value="Carbamoyl-phosphate synthase small subunit, N-terminal domain"/>
    <property type="match status" value="1"/>
</dbReference>
<dbReference type="SMART" id="SM01097">
    <property type="entry name" value="CPSase_sm_chain"/>
    <property type="match status" value="1"/>
</dbReference>
<feature type="binding site" evidence="10">
    <location>
        <position position="290"/>
    </location>
    <ligand>
        <name>L-glutamine</name>
        <dbReference type="ChEBI" id="CHEBI:58359"/>
    </ligand>
</feature>
<dbReference type="GO" id="GO:0004088">
    <property type="term" value="F:carbamoyl-phosphate synthase (glutamine-hydrolyzing) activity"/>
    <property type="evidence" value="ECO:0007669"/>
    <property type="project" value="UniProtKB-UniRule"/>
</dbReference>
<keyword evidence="10" id="KW-0028">Amino-acid biosynthesis</keyword>
<sequence length="360" mass="39198">MKAVLGLEDGTTLKGKGIGAEGATQGELVFATPFIGYEEALTDPSYKGQILMFTYPLIGNYGISHEVMQSDNIKAEGLVVRSACSNPSHKKSDESLEEFLLEHDVSGIEGIDTRMLTIKIREHGTMKSALLVGDKNEKRAVELAKNQPDITERDLIPKVSCEKGYRIKGEGPRIVVIDTGVKRNILKSLEERGADLLVLPHDSTTSEIKKHDPDALFVGNGPGDPSRAVGPIRAVKNFFGEIPIFGICLGHQIISRALGGNTYKLKFGHRGANQPVRDIESGKIYITSQNHGFATDPDSLDGTDLKITQTNANDNTVEAIKHESQGVFAVQYHPEAFPGPRDSIRMFFDQVVEKAGGNFA</sequence>
<dbReference type="Proteomes" id="UP000070256">
    <property type="component" value="Unassembled WGS sequence"/>
</dbReference>